<evidence type="ECO:0000256" key="8">
    <source>
        <dbReference type="SAM" id="Phobius"/>
    </source>
</evidence>
<evidence type="ECO:0000256" key="3">
    <source>
        <dbReference type="ARBA" id="ARBA00022475"/>
    </source>
</evidence>
<feature type="transmembrane region" description="Helical" evidence="8">
    <location>
        <begin position="177"/>
        <end position="196"/>
    </location>
</feature>
<feature type="transmembrane region" description="Helical" evidence="8">
    <location>
        <begin position="265"/>
        <end position="285"/>
    </location>
</feature>
<dbReference type="AlphaFoldDB" id="A0A426DKB9"/>
<dbReference type="PANTHER" id="PTHR42920:SF5">
    <property type="entry name" value="EAMA DOMAIN-CONTAINING PROTEIN"/>
    <property type="match status" value="1"/>
</dbReference>
<evidence type="ECO:0000256" key="6">
    <source>
        <dbReference type="ARBA" id="ARBA00023136"/>
    </source>
</evidence>
<keyword evidence="6 8" id="KW-0472">Membrane</keyword>
<keyword evidence="4 8" id="KW-0812">Transmembrane</keyword>
<feature type="domain" description="EamA" evidence="9">
    <location>
        <begin position="174"/>
        <end position="306"/>
    </location>
</feature>
<proteinExistence type="inferred from homology"/>
<comment type="subcellular location">
    <subcellularLocation>
        <location evidence="1">Cell membrane</location>
        <topology evidence="1">Multi-pass membrane protein</topology>
    </subcellularLocation>
</comment>
<accession>A0A426DKB9</accession>
<dbReference type="InterPro" id="IPR051258">
    <property type="entry name" value="Diverse_Substrate_Transporter"/>
</dbReference>
<gene>
    <name evidence="10" type="ORF">EBB54_19605</name>
</gene>
<dbReference type="GO" id="GO:0005886">
    <property type="term" value="C:plasma membrane"/>
    <property type="evidence" value="ECO:0007669"/>
    <property type="project" value="UniProtKB-SubCell"/>
</dbReference>
<keyword evidence="11" id="KW-1185">Reference proteome</keyword>
<feature type="transmembrane region" description="Helical" evidence="8">
    <location>
        <begin position="235"/>
        <end position="253"/>
    </location>
</feature>
<feature type="transmembrane region" description="Helical" evidence="8">
    <location>
        <begin position="124"/>
        <end position="143"/>
    </location>
</feature>
<feature type="transmembrane region" description="Helical" evidence="8">
    <location>
        <begin position="34"/>
        <end position="55"/>
    </location>
</feature>
<organism evidence="10 11">
    <name type="scientific">Schaedlerella arabinosiphila</name>
    <dbReference type="NCBI Taxonomy" id="2044587"/>
    <lineage>
        <taxon>Bacteria</taxon>
        <taxon>Bacillati</taxon>
        <taxon>Bacillota</taxon>
        <taxon>Clostridia</taxon>
        <taxon>Lachnospirales</taxon>
        <taxon>Lachnospiraceae</taxon>
        <taxon>Schaedlerella</taxon>
    </lineage>
</organism>
<keyword evidence="5 8" id="KW-1133">Transmembrane helix</keyword>
<evidence type="ECO:0000256" key="2">
    <source>
        <dbReference type="ARBA" id="ARBA00007362"/>
    </source>
</evidence>
<sequence length="318" mass="34694">MNHKLKYNVLLMLAALIWGSAFVAQSVGMDYLGPFSFNCVRSFMGSLVLLPVIWFMDRQKKEKEQDAGVKPADAEHRKENQAAEGENARNGKILLTGGLCCGVILTLSTSLQQIGIQYTTAGKAGFITALYILIVPLLGIVLGKKVGTKTWIGVGLAVLGMYLLCIKEGFSISYGDFMVLLCAVVFSLHILAVDYFSPKVDGIRLSCIQFFVCGCISAFPMVLMEQPHLSQILQAWLPLAYAGVLSSGVAYTLQIITQKHLNPTVASLLMSLESVFAVLTGWLVLKERLSVKELLGCVLVFAAIILAQLPQKQKEKQS</sequence>
<comment type="caution">
    <text evidence="10">The sequence shown here is derived from an EMBL/GenBank/DDBJ whole genome shotgun (WGS) entry which is preliminary data.</text>
</comment>
<dbReference type="PANTHER" id="PTHR42920">
    <property type="entry name" value="OS03G0707200 PROTEIN-RELATED"/>
    <property type="match status" value="1"/>
</dbReference>
<evidence type="ECO:0000313" key="10">
    <source>
        <dbReference type="EMBL" id="RRK33299.1"/>
    </source>
</evidence>
<evidence type="ECO:0000256" key="5">
    <source>
        <dbReference type="ARBA" id="ARBA00022989"/>
    </source>
</evidence>
<dbReference type="SUPFAM" id="SSF103481">
    <property type="entry name" value="Multidrug resistance efflux transporter EmrE"/>
    <property type="match status" value="2"/>
</dbReference>
<evidence type="ECO:0000259" key="9">
    <source>
        <dbReference type="Pfam" id="PF00892"/>
    </source>
</evidence>
<feature type="region of interest" description="Disordered" evidence="7">
    <location>
        <begin position="65"/>
        <end position="85"/>
    </location>
</feature>
<feature type="transmembrane region" description="Helical" evidence="8">
    <location>
        <begin position="93"/>
        <end position="112"/>
    </location>
</feature>
<dbReference type="Gene3D" id="1.10.3730.20">
    <property type="match status" value="1"/>
</dbReference>
<dbReference type="InterPro" id="IPR037185">
    <property type="entry name" value="EmrE-like"/>
</dbReference>
<feature type="domain" description="EamA" evidence="9">
    <location>
        <begin position="8"/>
        <end position="164"/>
    </location>
</feature>
<keyword evidence="3" id="KW-1003">Cell membrane</keyword>
<dbReference type="EMBL" id="RHJS01000002">
    <property type="protein sequence ID" value="RRK33299.1"/>
    <property type="molecule type" value="Genomic_DNA"/>
</dbReference>
<feature type="transmembrane region" description="Helical" evidence="8">
    <location>
        <begin position="150"/>
        <end position="171"/>
    </location>
</feature>
<evidence type="ECO:0000256" key="4">
    <source>
        <dbReference type="ARBA" id="ARBA00022692"/>
    </source>
</evidence>
<evidence type="ECO:0000256" key="7">
    <source>
        <dbReference type="SAM" id="MobiDB-lite"/>
    </source>
</evidence>
<protein>
    <submittedName>
        <fullName evidence="10">DMT family transporter</fullName>
    </submittedName>
</protein>
<name>A0A426DKB9_9FIRM</name>
<feature type="transmembrane region" description="Helical" evidence="8">
    <location>
        <begin position="291"/>
        <end position="309"/>
    </location>
</feature>
<reference evidence="10" key="1">
    <citation type="submission" date="2018-10" db="EMBL/GenBank/DDBJ databases">
        <title>Schaedlerella arabinophila gen. nov. sp. nov., isolated from the mouse intestinal tract and comparative analysis with the genome of the closely related altered Schaedler flora strain ASF502.</title>
        <authorList>
            <person name="Miyake S."/>
            <person name="Soh M."/>
            <person name="Seedorf H."/>
        </authorList>
    </citation>
    <scope>NUCLEOTIDE SEQUENCE [LARGE SCALE GENOMIC DNA]</scope>
    <source>
        <strain evidence="10">DSM 106076</strain>
    </source>
</reference>
<dbReference type="Pfam" id="PF00892">
    <property type="entry name" value="EamA"/>
    <property type="match status" value="2"/>
</dbReference>
<dbReference type="Proteomes" id="UP000274920">
    <property type="component" value="Unassembled WGS sequence"/>
</dbReference>
<evidence type="ECO:0000256" key="1">
    <source>
        <dbReference type="ARBA" id="ARBA00004651"/>
    </source>
</evidence>
<dbReference type="RefSeq" id="WP_125128603.1">
    <property type="nucleotide sequence ID" value="NZ_RHJS01000002.1"/>
</dbReference>
<evidence type="ECO:0000313" key="11">
    <source>
        <dbReference type="Proteomes" id="UP000274920"/>
    </source>
</evidence>
<feature type="transmembrane region" description="Helical" evidence="8">
    <location>
        <begin position="203"/>
        <end position="223"/>
    </location>
</feature>
<dbReference type="InterPro" id="IPR000620">
    <property type="entry name" value="EamA_dom"/>
</dbReference>
<comment type="similarity">
    <text evidence="2">Belongs to the EamA transporter family.</text>
</comment>